<sequence length="210" mass="23318">MPIHLHTLMLTFCLFILLPAQVLADEIGRVVAVLGSALAERGEQRINLSRDDRLYEGDRLVTLEGSRLKILLRDETTLALGQNTVLELSKYQFDAQQSDVSLSFLQGAFRCNTGQIGQQKHPNFRIETRSALIGVRGTDFWGGFIFDDDLGVAMLEGKGVYVENEYGRVELTQAGEGTTVVQGRSPSNPVQWKPAKIERAIAETEVPEQL</sequence>
<dbReference type="RefSeq" id="WP_104001655.1">
    <property type="nucleotide sequence ID" value="NZ_FNVQ01000001.1"/>
</dbReference>
<dbReference type="EMBL" id="FNVQ01000001">
    <property type="protein sequence ID" value="SEF84900.1"/>
    <property type="molecule type" value="Genomic_DNA"/>
</dbReference>
<proteinExistence type="predicted"/>
<evidence type="ECO:0000259" key="1">
    <source>
        <dbReference type="Pfam" id="PF04773"/>
    </source>
</evidence>
<evidence type="ECO:0000313" key="2">
    <source>
        <dbReference type="EMBL" id="SEF84900.1"/>
    </source>
</evidence>
<dbReference type="InterPro" id="IPR006860">
    <property type="entry name" value="FecR"/>
</dbReference>
<gene>
    <name evidence="2" type="ORF">SAMN05444390_101689</name>
</gene>
<evidence type="ECO:0000313" key="3">
    <source>
        <dbReference type="Proteomes" id="UP000236745"/>
    </source>
</evidence>
<dbReference type="Gene3D" id="2.60.120.1440">
    <property type="match status" value="1"/>
</dbReference>
<dbReference type="Pfam" id="PF04773">
    <property type="entry name" value="FecR"/>
    <property type="match status" value="1"/>
</dbReference>
<dbReference type="AlphaFoldDB" id="A0A1H5VCD8"/>
<keyword evidence="3" id="KW-1185">Reference proteome</keyword>
<protein>
    <submittedName>
        <fullName evidence="2">FecR family protein</fullName>
    </submittedName>
</protein>
<dbReference type="PANTHER" id="PTHR38731">
    <property type="entry name" value="LIPL45-RELATED LIPOPROTEIN-RELATED"/>
    <property type="match status" value="1"/>
</dbReference>
<dbReference type="Proteomes" id="UP000236745">
    <property type="component" value="Unassembled WGS sequence"/>
</dbReference>
<organism evidence="2 3">
    <name type="scientific">Marinobacterium lutimaris</name>
    <dbReference type="NCBI Taxonomy" id="568106"/>
    <lineage>
        <taxon>Bacteria</taxon>
        <taxon>Pseudomonadati</taxon>
        <taxon>Pseudomonadota</taxon>
        <taxon>Gammaproteobacteria</taxon>
        <taxon>Oceanospirillales</taxon>
        <taxon>Oceanospirillaceae</taxon>
        <taxon>Marinobacterium</taxon>
    </lineage>
</organism>
<feature type="domain" description="FecR protein" evidence="1">
    <location>
        <begin position="58"/>
        <end position="158"/>
    </location>
</feature>
<accession>A0A1H5VCD8</accession>
<dbReference type="OrthoDB" id="7028389at2"/>
<reference evidence="2 3" key="1">
    <citation type="submission" date="2016-10" db="EMBL/GenBank/DDBJ databases">
        <authorList>
            <person name="de Groot N.N."/>
        </authorList>
    </citation>
    <scope>NUCLEOTIDE SEQUENCE [LARGE SCALE GENOMIC DNA]</scope>
    <source>
        <strain evidence="2 3">DSM 22012</strain>
    </source>
</reference>
<name>A0A1H5VCD8_9GAMM</name>